<evidence type="ECO:0000256" key="1">
    <source>
        <dbReference type="SAM" id="MobiDB-lite"/>
    </source>
</evidence>
<reference evidence="3 4" key="1">
    <citation type="submission" date="2017-07" db="EMBL/GenBank/DDBJ databases">
        <authorList>
            <person name="Sun Z.S."/>
            <person name="Albrecht U."/>
            <person name="Echele G."/>
            <person name="Lee C.C."/>
        </authorList>
    </citation>
    <scope>NUCLEOTIDE SEQUENCE [LARGE SCALE GENOMIC DNA]</scope>
    <source>
        <strain evidence="3 4">CGMCC 1.12672</strain>
    </source>
</reference>
<dbReference type="RefSeq" id="WP_245858114.1">
    <property type="nucleotide sequence ID" value="NZ_OBMI01000001.1"/>
</dbReference>
<organism evidence="3 4">
    <name type="scientific">Sphingomonas guangdongensis</name>
    <dbReference type="NCBI Taxonomy" id="1141890"/>
    <lineage>
        <taxon>Bacteria</taxon>
        <taxon>Pseudomonadati</taxon>
        <taxon>Pseudomonadota</taxon>
        <taxon>Alphaproteobacteria</taxon>
        <taxon>Sphingomonadales</taxon>
        <taxon>Sphingomonadaceae</taxon>
        <taxon>Sphingomonas</taxon>
    </lineage>
</organism>
<feature type="region of interest" description="Disordered" evidence="1">
    <location>
        <begin position="70"/>
        <end position="92"/>
    </location>
</feature>
<keyword evidence="4" id="KW-1185">Reference proteome</keyword>
<gene>
    <name evidence="3" type="ORF">SAMN06297144_0424</name>
</gene>
<dbReference type="EMBL" id="OBMI01000001">
    <property type="protein sequence ID" value="SOB79195.1"/>
    <property type="molecule type" value="Genomic_DNA"/>
</dbReference>
<protein>
    <recommendedName>
        <fullName evidence="5">Transmembrane protein (PGPGW)</fullName>
    </recommendedName>
</protein>
<proteinExistence type="predicted"/>
<name>A0A285QB70_9SPHN</name>
<evidence type="ECO:0000256" key="2">
    <source>
        <dbReference type="SAM" id="Phobius"/>
    </source>
</evidence>
<feature type="transmembrane region" description="Helical" evidence="2">
    <location>
        <begin position="12"/>
        <end position="32"/>
    </location>
</feature>
<evidence type="ECO:0000313" key="3">
    <source>
        <dbReference type="EMBL" id="SOB79195.1"/>
    </source>
</evidence>
<keyword evidence="2" id="KW-1133">Transmembrane helix</keyword>
<accession>A0A285QB70</accession>
<evidence type="ECO:0000313" key="4">
    <source>
        <dbReference type="Proteomes" id="UP000219494"/>
    </source>
</evidence>
<keyword evidence="2" id="KW-0812">Transmembrane</keyword>
<evidence type="ECO:0008006" key="5">
    <source>
        <dbReference type="Google" id="ProtNLM"/>
    </source>
</evidence>
<sequence>MSRPAARHPALRGAFLIGGVVLILLTPVVALLPGPFGIFSFAAGLGLVLQNSLWAKRQFARGKRRYPRAGALADRGLRRPSARRRRERDAVR</sequence>
<feature type="transmembrane region" description="Helical" evidence="2">
    <location>
        <begin position="38"/>
        <end position="55"/>
    </location>
</feature>
<keyword evidence="2" id="KW-0472">Membrane</keyword>
<dbReference type="Proteomes" id="UP000219494">
    <property type="component" value="Unassembled WGS sequence"/>
</dbReference>
<dbReference type="AlphaFoldDB" id="A0A285QB70"/>